<dbReference type="RefSeq" id="WP_084391632.1">
    <property type="nucleotide sequence ID" value="NZ_BMKF01000001.1"/>
</dbReference>
<dbReference type="Proteomes" id="UP000628854">
    <property type="component" value="Unassembled WGS sequence"/>
</dbReference>
<evidence type="ECO:0000256" key="3">
    <source>
        <dbReference type="ARBA" id="ARBA00022884"/>
    </source>
</evidence>
<keyword evidence="3" id="KW-0694">RNA-binding</keyword>
<evidence type="ECO:0000313" key="5">
    <source>
        <dbReference type="Proteomes" id="UP000628854"/>
    </source>
</evidence>
<reference evidence="5" key="1">
    <citation type="journal article" date="2019" name="Int. J. Syst. Evol. Microbiol.">
        <title>The Global Catalogue of Microorganisms (GCM) 10K type strain sequencing project: providing services to taxonomists for standard genome sequencing and annotation.</title>
        <authorList>
            <consortium name="The Broad Institute Genomics Platform"/>
            <consortium name="The Broad Institute Genome Sequencing Center for Infectious Disease"/>
            <person name="Wu L."/>
            <person name="Ma J."/>
        </authorList>
    </citation>
    <scope>NUCLEOTIDE SEQUENCE [LARGE SCALE GENOMIC DNA]</scope>
    <source>
        <strain evidence="5">CGMCC 1.15928</strain>
    </source>
</reference>
<keyword evidence="2" id="KW-1005">Bacterial flagellum biogenesis</keyword>
<dbReference type="InterPro" id="IPR009967">
    <property type="entry name" value="Flagellum_FlbT"/>
</dbReference>
<evidence type="ECO:0000313" key="4">
    <source>
        <dbReference type="EMBL" id="GGB62883.1"/>
    </source>
</evidence>
<dbReference type="Pfam" id="PF07378">
    <property type="entry name" value="FlbT"/>
    <property type="match status" value="1"/>
</dbReference>
<organism evidence="4 5">
    <name type="scientific">Henriciella pelagia</name>
    <dbReference type="NCBI Taxonomy" id="1977912"/>
    <lineage>
        <taxon>Bacteria</taxon>
        <taxon>Pseudomonadati</taxon>
        <taxon>Pseudomonadota</taxon>
        <taxon>Alphaproteobacteria</taxon>
        <taxon>Hyphomonadales</taxon>
        <taxon>Hyphomonadaceae</taxon>
        <taxon>Henriciella</taxon>
    </lineage>
</organism>
<comment type="caution">
    <text evidence="4">The sequence shown here is derived from an EMBL/GenBank/DDBJ whole genome shotgun (WGS) entry which is preliminary data.</text>
</comment>
<evidence type="ECO:0000256" key="1">
    <source>
        <dbReference type="ARBA" id="ARBA00022491"/>
    </source>
</evidence>
<keyword evidence="5" id="KW-1185">Reference proteome</keyword>
<dbReference type="EMBL" id="BMKF01000001">
    <property type="protein sequence ID" value="GGB62883.1"/>
    <property type="molecule type" value="Genomic_DNA"/>
</dbReference>
<gene>
    <name evidence="4" type="primary">flbT</name>
    <name evidence="4" type="ORF">GCM10011503_09430</name>
</gene>
<protein>
    <submittedName>
        <fullName evidence="4">Flagellum biosynthesis repressor protein FlbT</fullName>
    </submittedName>
</protein>
<proteinExistence type="predicted"/>
<keyword evidence="1" id="KW-0678">Repressor</keyword>
<name>A0ABQ1JCJ6_9PROT</name>
<sequence length="131" mass="14739">MPLKLSLKPTEAVVVNGAVIRNGERRSTLLLETKARILRERDVMFPEEVNTNFEAAYFAVMQMYLTGETDGPLYDACIVALANIVRDAPSDELCDEIMMISRFVASGQLYRAIGACRKLERELPTPDLRDE</sequence>
<accession>A0ABQ1JCJ6</accession>
<evidence type="ECO:0000256" key="2">
    <source>
        <dbReference type="ARBA" id="ARBA00022795"/>
    </source>
</evidence>